<dbReference type="PROSITE" id="PS00061">
    <property type="entry name" value="ADH_SHORT"/>
    <property type="match status" value="1"/>
</dbReference>
<dbReference type="InterPro" id="IPR020904">
    <property type="entry name" value="Sc_DH/Rdtase_CS"/>
</dbReference>
<evidence type="ECO:0000313" key="6">
    <source>
        <dbReference type="Proteomes" id="UP000254487"/>
    </source>
</evidence>
<evidence type="ECO:0000256" key="1">
    <source>
        <dbReference type="ARBA" id="ARBA00006484"/>
    </source>
</evidence>
<accession>A0A377ZKS5</accession>
<dbReference type="EMBL" id="UGLW01000003">
    <property type="protein sequence ID" value="STU74187.1"/>
    <property type="molecule type" value="Genomic_DNA"/>
</dbReference>
<dbReference type="STRING" id="1218098.GCA_001598715_03755"/>
<dbReference type="NCBIfam" id="NF005495">
    <property type="entry name" value="PRK07109.1"/>
    <property type="match status" value="1"/>
</dbReference>
<dbReference type="PANTHER" id="PTHR43391">
    <property type="entry name" value="RETINOL DEHYDROGENASE-RELATED"/>
    <property type="match status" value="1"/>
</dbReference>
<sequence length="227" mass="24915">MTEVTYLGYVNGTRAALEVMIPRDRGVIIQAGSALAWRSIPLQSAYCGAKAAIRGFTDAVRTELMHEKSHIQLTMVQLPGMNTAQFGWARNKMDQAMQPVPPVYQPEVAAEAIYSVIQRPVNELWVGKSTIQSILGQVFFPRLLDRLMVKKAWEGQFTGQPKSSDQQDDLFTPVRGNHPGHGPFNDGARRKAVTISADLPGKVAAGVGVAVATMALRALFRRSGKRR</sequence>
<protein>
    <submittedName>
        <fullName evidence="5">Dehydrogenase</fullName>
    </submittedName>
</protein>
<dbReference type="Pfam" id="PF00106">
    <property type="entry name" value="adh_short"/>
    <property type="match status" value="1"/>
</dbReference>
<dbReference type="SUPFAM" id="SSF51735">
    <property type="entry name" value="NAD(P)-binding Rossmann-fold domains"/>
    <property type="match status" value="1"/>
</dbReference>
<dbReference type="Gene3D" id="3.40.50.720">
    <property type="entry name" value="NAD(P)-binding Rossmann-like Domain"/>
    <property type="match status" value="1"/>
</dbReference>
<dbReference type="GO" id="GO:0016491">
    <property type="term" value="F:oxidoreductase activity"/>
    <property type="evidence" value="ECO:0007669"/>
    <property type="project" value="UniProtKB-KW"/>
</dbReference>
<comment type="similarity">
    <text evidence="1">Belongs to the short-chain dehydrogenases/reductases (SDR) family.</text>
</comment>
<dbReference type="Proteomes" id="UP000254487">
    <property type="component" value="Unassembled WGS sequence"/>
</dbReference>
<organism evidence="5 6">
    <name type="scientific">Klebsiella pneumoniae subsp. ozaenae</name>
    <dbReference type="NCBI Taxonomy" id="574"/>
    <lineage>
        <taxon>Bacteria</taxon>
        <taxon>Pseudomonadati</taxon>
        <taxon>Pseudomonadota</taxon>
        <taxon>Gammaproteobacteria</taxon>
        <taxon>Enterobacterales</taxon>
        <taxon>Enterobacteriaceae</taxon>
        <taxon>Klebsiella/Raoultella group</taxon>
        <taxon>Klebsiella</taxon>
        <taxon>Klebsiella pneumoniae complex</taxon>
    </lineage>
</organism>
<proteinExistence type="inferred from homology"/>
<name>A0A377ZKS5_KLEPO</name>
<dbReference type="AlphaFoldDB" id="A0A377ZKS5"/>
<keyword evidence="2" id="KW-0560">Oxidoreductase</keyword>
<gene>
    <name evidence="5" type="ORF">NCTC10313_03490</name>
</gene>
<dbReference type="PANTHER" id="PTHR43391:SF82">
    <property type="entry name" value="OXIDOREDUCTASE SADH-RELATED"/>
    <property type="match status" value="1"/>
</dbReference>
<keyword evidence="4" id="KW-0812">Transmembrane</keyword>
<evidence type="ECO:0000313" key="5">
    <source>
        <dbReference type="EMBL" id="STU74187.1"/>
    </source>
</evidence>
<evidence type="ECO:0000256" key="4">
    <source>
        <dbReference type="SAM" id="Phobius"/>
    </source>
</evidence>
<dbReference type="InterPro" id="IPR002347">
    <property type="entry name" value="SDR_fam"/>
</dbReference>
<evidence type="ECO:0000256" key="3">
    <source>
        <dbReference type="SAM" id="MobiDB-lite"/>
    </source>
</evidence>
<keyword evidence="4" id="KW-0472">Membrane</keyword>
<reference evidence="5 6" key="1">
    <citation type="submission" date="2018-06" db="EMBL/GenBank/DDBJ databases">
        <authorList>
            <consortium name="Pathogen Informatics"/>
            <person name="Doyle S."/>
        </authorList>
    </citation>
    <scope>NUCLEOTIDE SEQUENCE [LARGE SCALE GENOMIC DNA]</scope>
    <source>
        <strain evidence="5 6">NCTC10313</strain>
    </source>
</reference>
<feature type="region of interest" description="Disordered" evidence="3">
    <location>
        <begin position="157"/>
        <end position="188"/>
    </location>
</feature>
<evidence type="ECO:0000256" key="2">
    <source>
        <dbReference type="ARBA" id="ARBA00023002"/>
    </source>
</evidence>
<dbReference type="InterPro" id="IPR036291">
    <property type="entry name" value="NAD(P)-bd_dom_sf"/>
</dbReference>
<keyword evidence="4" id="KW-1133">Transmembrane helix</keyword>
<feature type="transmembrane region" description="Helical" evidence="4">
    <location>
        <begin position="199"/>
        <end position="220"/>
    </location>
</feature>